<feature type="transmembrane region" description="Helical" evidence="1">
    <location>
        <begin position="33"/>
        <end position="52"/>
    </location>
</feature>
<name>A0A918YK88_9ACTN</name>
<keyword evidence="1" id="KW-1133">Transmembrane helix</keyword>
<keyword evidence="1" id="KW-0812">Transmembrane</keyword>
<reference evidence="2" key="1">
    <citation type="journal article" date="2014" name="Int. J. Syst. Evol. Microbiol.">
        <title>Complete genome sequence of Corynebacterium casei LMG S-19264T (=DSM 44701T), isolated from a smear-ripened cheese.</title>
        <authorList>
            <consortium name="US DOE Joint Genome Institute (JGI-PGF)"/>
            <person name="Walter F."/>
            <person name="Albersmeier A."/>
            <person name="Kalinowski J."/>
            <person name="Ruckert C."/>
        </authorList>
    </citation>
    <scope>NUCLEOTIDE SEQUENCE</scope>
    <source>
        <strain evidence="2">JCM 4714</strain>
    </source>
</reference>
<reference evidence="2" key="2">
    <citation type="submission" date="2020-09" db="EMBL/GenBank/DDBJ databases">
        <authorList>
            <person name="Sun Q."/>
            <person name="Ohkuma M."/>
        </authorList>
    </citation>
    <scope>NUCLEOTIDE SEQUENCE</scope>
    <source>
        <strain evidence="2">JCM 4714</strain>
    </source>
</reference>
<organism evidence="2 3">
    <name type="scientific">Streptomyces alanosinicus</name>
    <dbReference type="NCBI Taxonomy" id="68171"/>
    <lineage>
        <taxon>Bacteria</taxon>
        <taxon>Bacillati</taxon>
        <taxon>Actinomycetota</taxon>
        <taxon>Actinomycetes</taxon>
        <taxon>Kitasatosporales</taxon>
        <taxon>Streptomycetaceae</taxon>
        <taxon>Streptomyces</taxon>
    </lineage>
</organism>
<protein>
    <recommendedName>
        <fullName evidence="4">ECF transporter S component</fullName>
    </recommendedName>
</protein>
<dbReference type="AlphaFoldDB" id="A0A918YK88"/>
<evidence type="ECO:0000256" key="1">
    <source>
        <dbReference type="SAM" id="Phobius"/>
    </source>
</evidence>
<evidence type="ECO:0000313" key="2">
    <source>
        <dbReference type="EMBL" id="GHE06742.1"/>
    </source>
</evidence>
<dbReference type="Gene3D" id="1.10.1760.20">
    <property type="match status" value="1"/>
</dbReference>
<feature type="transmembrane region" description="Helical" evidence="1">
    <location>
        <begin position="247"/>
        <end position="265"/>
    </location>
</feature>
<evidence type="ECO:0008006" key="4">
    <source>
        <dbReference type="Google" id="ProtNLM"/>
    </source>
</evidence>
<gene>
    <name evidence="2" type="ORF">GCM10010339_49100</name>
</gene>
<dbReference type="EMBL" id="BMVG01000012">
    <property type="protein sequence ID" value="GHE06742.1"/>
    <property type="molecule type" value="Genomic_DNA"/>
</dbReference>
<feature type="transmembrane region" description="Helical" evidence="1">
    <location>
        <begin position="125"/>
        <end position="149"/>
    </location>
</feature>
<keyword evidence="3" id="KW-1185">Reference proteome</keyword>
<accession>A0A918YK88</accession>
<feature type="transmembrane region" description="Helical" evidence="1">
    <location>
        <begin position="92"/>
        <end position="113"/>
    </location>
</feature>
<dbReference type="Proteomes" id="UP000655443">
    <property type="component" value="Unassembled WGS sequence"/>
</dbReference>
<evidence type="ECO:0000313" key="3">
    <source>
        <dbReference type="Proteomes" id="UP000655443"/>
    </source>
</evidence>
<feature type="transmembrane region" description="Helical" evidence="1">
    <location>
        <begin position="185"/>
        <end position="207"/>
    </location>
</feature>
<keyword evidence="1" id="KW-0472">Membrane</keyword>
<feature type="transmembrane region" description="Helical" evidence="1">
    <location>
        <begin position="64"/>
        <end position="86"/>
    </location>
</feature>
<proteinExistence type="predicted"/>
<comment type="caution">
    <text evidence="2">The sequence shown here is derived from an EMBL/GenBank/DDBJ whole genome shotgun (WGS) entry which is preliminary data.</text>
</comment>
<feature type="transmembrane region" description="Helical" evidence="1">
    <location>
        <begin position="155"/>
        <end position="173"/>
    </location>
</feature>
<sequence>MMADSEVLGRYTGVIVQVMGSISLKSWHISPRWRIGSGTAIIAITYGGLISAKPDSVHGGVGGPAALLALCGYALGAMLIVSGAMAELPTTTVALIPVAITINIVMGKIVYFSGLPLQLDSIGTVLVGILAGPAAGAATGALASIVVGMTITPGALPYAVTAALIGFVAGMLARAGWFRRVPTSLLAGGVIGVAAGVVSAPITAFVFGNAGGSVGQSVVIATFQAYGNSMLKAASLQGLVADPLDKALTVALALTLLAGLPPGYVHRFPFVQRHGVLTVRHPASNRA</sequence>